<comment type="caution">
    <text evidence="3">The sequence shown here is derived from an EMBL/GenBank/DDBJ whole genome shotgun (WGS) entry which is preliminary data.</text>
</comment>
<keyword evidence="2" id="KW-0808">Transferase</keyword>
<dbReference type="Gene3D" id="1.20.120.1780">
    <property type="entry name" value="UbiA prenyltransferase"/>
    <property type="match status" value="1"/>
</dbReference>
<dbReference type="GO" id="GO:0016765">
    <property type="term" value="F:transferase activity, transferring alkyl or aryl (other than methyl) groups"/>
    <property type="evidence" value="ECO:0007669"/>
    <property type="project" value="TreeGrafter"/>
</dbReference>
<evidence type="ECO:0000256" key="1">
    <source>
        <dbReference type="ARBA" id="ARBA00005985"/>
    </source>
</evidence>
<comment type="similarity">
    <text evidence="1">Belongs to the UbiA prenyltransferase family.</text>
</comment>
<dbReference type="AlphaFoldDB" id="A0AAP0KK66"/>
<dbReference type="Proteomes" id="UP001417504">
    <property type="component" value="Unassembled WGS sequence"/>
</dbReference>
<name>A0AAP0KK66_9MAGN</name>
<evidence type="ECO:0000256" key="2">
    <source>
        <dbReference type="ARBA" id="ARBA00022679"/>
    </source>
</evidence>
<keyword evidence="4" id="KW-1185">Reference proteome</keyword>
<reference evidence="3 4" key="1">
    <citation type="submission" date="2024-01" db="EMBL/GenBank/DDBJ databases">
        <title>Genome assemblies of Stephania.</title>
        <authorList>
            <person name="Yang L."/>
        </authorList>
    </citation>
    <scope>NUCLEOTIDE SEQUENCE [LARGE SCALE GENOMIC DNA]</scope>
    <source>
        <strain evidence="3">QJT</strain>
        <tissue evidence="3">Leaf</tissue>
    </source>
</reference>
<evidence type="ECO:0000313" key="4">
    <source>
        <dbReference type="Proteomes" id="UP001417504"/>
    </source>
</evidence>
<dbReference type="EMBL" id="JBBNAE010000001">
    <property type="protein sequence ID" value="KAK9153124.1"/>
    <property type="molecule type" value="Genomic_DNA"/>
</dbReference>
<proteinExistence type="inferred from homology"/>
<dbReference type="PANTHER" id="PTHR11048">
    <property type="entry name" value="PRENYLTRANSFERASES"/>
    <property type="match status" value="1"/>
</dbReference>
<protein>
    <submittedName>
        <fullName evidence="3">Uncharacterized protein</fullName>
    </submittedName>
</protein>
<accession>A0AAP0KK66</accession>
<dbReference type="GO" id="GO:0006744">
    <property type="term" value="P:ubiquinone biosynthetic process"/>
    <property type="evidence" value="ECO:0007669"/>
    <property type="project" value="TreeGrafter"/>
</dbReference>
<organism evidence="3 4">
    <name type="scientific">Stephania japonica</name>
    <dbReference type="NCBI Taxonomy" id="461633"/>
    <lineage>
        <taxon>Eukaryota</taxon>
        <taxon>Viridiplantae</taxon>
        <taxon>Streptophyta</taxon>
        <taxon>Embryophyta</taxon>
        <taxon>Tracheophyta</taxon>
        <taxon>Spermatophyta</taxon>
        <taxon>Magnoliopsida</taxon>
        <taxon>Ranunculales</taxon>
        <taxon>Menispermaceae</taxon>
        <taxon>Menispermoideae</taxon>
        <taxon>Cissampelideae</taxon>
        <taxon>Stephania</taxon>
    </lineage>
</organism>
<dbReference type="PANTHER" id="PTHR11048:SF28">
    <property type="entry name" value="4-HYDROXYBENZOATE POLYPRENYLTRANSFERASE, MITOCHONDRIAL"/>
    <property type="match status" value="1"/>
</dbReference>
<sequence>MGWPFYAFLMGGAGQLAWQIQVVDLSNRADCNQKFVSNKWFGAIIFSGILFGRLAS</sequence>
<dbReference type="GO" id="GO:0005743">
    <property type="term" value="C:mitochondrial inner membrane"/>
    <property type="evidence" value="ECO:0007669"/>
    <property type="project" value="TreeGrafter"/>
</dbReference>
<dbReference type="InterPro" id="IPR039653">
    <property type="entry name" value="Prenyltransferase"/>
</dbReference>
<evidence type="ECO:0000313" key="3">
    <source>
        <dbReference type="EMBL" id="KAK9153124.1"/>
    </source>
</evidence>
<gene>
    <name evidence="3" type="ORF">Sjap_000604</name>
</gene>